<feature type="transmembrane region" description="Helical" evidence="1">
    <location>
        <begin position="78"/>
        <end position="97"/>
    </location>
</feature>
<evidence type="ECO:0000259" key="3">
    <source>
        <dbReference type="Pfam" id="PF16344"/>
    </source>
</evidence>
<dbReference type="Pfam" id="PF04773">
    <property type="entry name" value="FecR"/>
    <property type="match status" value="1"/>
</dbReference>
<dbReference type="Gene3D" id="2.60.120.1440">
    <property type="match status" value="1"/>
</dbReference>
<proteinExistence type="predicted"/>
<dbReference type="PANTHER" id="PTHR30273:SF2">
    <property type="entry name" value="PROTEIN FECR"/>
    <property type="match status" value="1"/>
</dbReference>
<gene>
    <name evidence="4" type="ORF">E5L68_017080</name>
</gene>
<dbReference type="PIRSF" id="PIRSF018266">
    <property type="entry name" value="FecR"/>
    <property type="match status" value="1"/>
</dbReference>
<dbReference type="InterPro" id="IPR006860">
    <property type="entry name" value="FecR"/>
</dbReference>
<evidence type="ECO:0000313" key="5">
    <source>
        <dbReference type="Proteomes" id="UP001517367"/>
    </source>
</evidence>
<name>A0ABW9JL78_9SPHI</name>
<dbReference type="EMBL" id="SRMP02000045">
    <property type="protein sequence ID" value="MFN0293108.1"/>
    <property type="molecule type" value="Genomic_DNA"/>
</dbReference>
<evidence type="ECO:0000259" key="2">
    <source>
        <dbReference type="Pfam" id="PF04773"/>
    </source>
</evidence>
<protein>
    <submittedName>
        <fullName evidence="4">FecR family protein</fullName>
    </submittedName>
</protein>
<feature type="domain" description="Protein FecR C-terminal" evidence="3">
    <location>
        <begin position="313"/>
        <end position="381"/>
    </location>
</feature>
<keyword evidence="1" id="KW-0812">Transmembrane</keyword>
<dbReference type="InterPro" id="IPR032508">
    <property type="entry name" value="FecR_C"/>
</dbReference>
<dbReference type="Proteomes" id="UP001517367">
    <property type="component" value="Unassembled WGS sequence"/>
</dbReference>
<organism evidence="4 5">
    <name type="scientific">Pedobacter helvus</name>
    <dbReference type="NCBI Taxonomy" id="2563444"/>
    <lineage>
        <taxon>Bacteria</taxon>
        <taxon>Pseudomonadati</taxon>
        <taxon>Bacteroidota</taxon>
        <taxon>Sphingobacteriia</taxon>
        <taxon>Sphingobacteriales</taxon>
        <taxon>Sphingobacteriaceae</taxon>
        <taxon>Pedobacter</taxon>
    </lineage>
</organism>
<keyword evidence="5" id="KW-1185">Reference proteome</keyword>
<dbReference type="InterPro" id="IPR012373">
    <property type="entry name" value="Ferrdict_sens_TM"/>
</dbReference>
<evidence type="ECO:0000313" key="4">
    <source>
        <dbReference type="EMBL" id="MFN0293108.1"/>
    </source>
</evidence>
<dbReference type="RefSeq" id="WP_138728800.1">
    <property type="nucleotide sequence ID" value="NZ_SRMP02000045.1"/>
</dbReference>
<dbReference type="PANTHER" id="PTHR30273">
    <property type="entry name" value="PERIPLASMIC SIGNAL SENSOR AND SIGMA FACTOR ACTIVATOR FECR-RELATED"/>
    <property type="match status" value="1"/>
</dbReference>
<comment type="caution">
    <text evidence="4">The sequence shown here is derived from an EMBL/GenBank/DDBJ whole genome shotgun (WGS) entry which is preliminary data.</text>
</comment>
<keyword evidence="1" id="KW-1133">Transmembrane helix</keyword>
<dbReference type="Gene3D" id="3.55.50.30">
    <property type="match status" value="1"/>
</dbReference>
<reference evidence="4 5" key="1">
    <citation type="submission" date="2024-12" db="EMBL/GenBank/DDBJ databases">
        <authorList>
            <person name="Hu S."/>
        </authorList>
    </citation>
    <scope>NUCLEOTIDE SEQUENCE [LARGE SCALE GENOMIC DNA]</scope>
    <source>
        <strain evidence="4 5">P-25</strain>
    </source>
</reference>
<dbReference type="Pfam" id="PF16344">
    <property type="entry name" value="FecR_C"/>
    <property type="match status" value="1"/>
</dbReference>
<sequence>MEDQQDELNQLHQKVVTGLATPNEKKQLVAWLARLNVERTEISLDELSKDELQSRKSLRTQLDFSEQQVQINKWWISGWARVAAVLLVVGAVSLLLWQSKSTISGEQNAKTVVPGGEKALLTLANGKVVSLSDVTVGTTVALQGHVRVEKTKEGSIVYHANTKATSYVAAKNTLTTPNGGHFKATLPDGTIAWLNAASSISYPLKFAADERRIKMTGEVYFEVAKLTDGKRKRIPFFVETDKQEIQVLGTHFNVNAYTNEDAVRTTLVEGSVKVRANDGQVALLRPGQQTVLAKNLKVQRADIEQQLAWKNGDFIFRGEKLEDVLRQISRWYDIEVECPKHLADVRFTGMVSRSQPISVIKEMIETTKKLKVELKERRFTVTE</sequence>
<evidence type="ECO:0000256" key="1">
    <source>
        <dbReference type="SAM" id="Phobius"/>
    </source>
</evidence>
<feature type="domain" description="FecR protein" evidence="2">
    <location>
        <begin position="173"/>
        <end position="273"/>
    </location>
</feature>
<keyword evidence="1" id="KW-0472">Membrane</keyword>
<accession>A0ABW9JL78</accession>